<dbReference type="InterPro" id="IPR054314">
    <property type="entry name" value="Gins51_C"/>
</dbReference>
<dbReference type="Gene3D" id="3.40.5.50">
    <property type="match status" value="1"/>
</dbReference>
<feature type="non-terminal residue" evidence="2">
    <location>
        <position position="1"/>
    </location>
</feature>
<gene>
    <name evidence="2" type="ORF">S01H4_58982</name>
</gene>
<dbReference type="Pfam" id="PF22090">
    <property type="entry name" value="Gins51_C"/>
    <property type="match status" value="1"/>
</dbReference>
<organism evidence="2">
    <name type="scientific">marine sediment metagenome</name>
    <dbReference type="NCBI Taxonomy" id="412755"/>
    <lineage>
        <taxon>unclassified sequences</taxon>
        <taxon>metagenomes</taxon>
        <taxon>ecological metagenomes</taxon>
    </lineage>
</organism>
<sequence length="202" mass="23087">QTCDLVNEHEIDGEDKLASQLLLSYQNKFKFLYKDLLKVRKLKILNAALILQEIDINNLLEAEKFLYQNTVSSVKGYKKLKKVSSFDEKEEVIEKIVDTQTIAEIKLIDDNSNVISEKIDGIKSEDMPHEVIKTEGIKYEAIKNEDINYTLIRFIKGVPPLVGIDLTNYGPFEKEDIANIPIENAKILINEKCAEVIDISEK</sequence>
<protein>
    <recommendedName>
        <fullName evidence="1">Gins51 C-terminal domain-containing protein</fullName>
    </recommendedName>
</protein>
<reference evidence="2" key="1">
    <citation type="journal article" date="2014" name="Front. Microbiol.">
        <title>High frequency of phylogenetically diverse reductive dehalogenase-homologous genes in deep subseafloor sedimentary metagenomes.</title>
        <authorList>
            <person name="Kawai M."/>
            <person name="Futagami T."/>
            <person name="Toyoda A."/>
            <person name="Takaki Y."/>
            <person name="Nishi S."/>
            <person name="Hori S."/>
            <person name="Arai W."/>
            <person name="Tsubouchi T."/>
            <person name="Morono Y."/>
            <person name="Uchiyama I."/>
            <person name="Ito T."/>
            <person name="Fujiyama A."/>
            <person name="Inagaki F."/>
            <person name="Takami H."/>
        </authorList>
    </citation>
    <scope>NUCLEOTIDE SEQUENCE</scope>
    <source>
        <strain evidence="2">Expedition CK06-06</strain>
    </source>
</reference>
<evidence type="ECO:0000313" key="2">
    <source>
        <dbReference type="EMBL" id="GAH05861.1"/>
    </source>
</evidence>
<comment type="caution">
    <text evidence="2">The sequence shown here is derived from an EMBL/GenBank/DDBJ whole genome shotgun (WGS) entry which is preliminary data.</text>
</comment>
<dbReference type="AlphaFoldDB" id="X1CC93"/>
<evidence type="ECO:0000259" key="1">
    <source>
        <dbReference type="Pfam" id="PF22090"/>
    </source>
</evidence>
<accession>X1CC93</accession>
<dbReference type="CDD" id="cd21695">
    <property type="entry name" value="GINS_B_archaea_Gins51"/>
    <property type="match status" value="1"/>
</dbReference>
<proteinExistence type="predicted"/>
<dbReference type="EMBL" id="BART01034524">
    <property type="protein sequence ID" value="GAH05861.1"/>
    <property type="molecule type" value="Genomic_DNA"/>
</dbReference>
<name>X1CC93_9ZZZZ</name>
<feature type="domain" description="Gins51 C-terminal" evidence="1">
    <location>
        <begin position="151"/>
        <end position="196"/>
    </location>
</feature>